<dbReference type="PANTHER" id="PTHR30164">
    <property type="entry name" value="MTFA PEPTIDASE"/>
    <property type="match status" value="1"/>
</dbReference>
<keyword evidence="6" id="KW-0862">Zinc</keyword>
<comment type="caution">
    <text evidence="11">The sequence shown here is derived from an EMBL/GenBank/DDBJ whole genome shotgun (WGS) entry which is preliminary data.</text>
</comment>
<keyword evidence="4" id="KW-0479">Metal-binding</keyword>
<dbReference type="NCBIfam" id="NF011939">
    <property type="entry name" value="PRK15410.1"/>
    <property type="match status" value="1"/>
</dbReference>
<dbReference type="FunFam" id="1.10.472.150:FF:000001">
    <property type="entry name" value="Protein MtfA"/>
    <property type="match status" value="1"/>
</dbReference>
<dbReference type="SUPFAM" id="SSF55486">
    <property type="entry name" value="Metalloproteases ('zincins'), catalytic domain"/>
    <property type="match status" value="1"/>
</dbReference>
<keyword evidence="2" id="KW-0963">Cytoplasm</keyword>
<evidence type="ECO:0000256" key="3">
    <source>
        <dbReference type="ARBA" id="ARBA00022670"/>
    </source>
</evidence>
<name>A0AAX3J4V3_9GAMM</name>
<protein>
    <recommendedName>
        <fullName evidence="9">Mlc titration factor A</fullName>
    </recommendedName>
    <alternativeName>
        <fullName evidence="10">Probable zinc metallopeptidase MtfA</fullName>
    </alternativeName>
</protein>
<dbReference type="InterPro" id="IPR024079">
    <property type="entry name" value="MetalloPept_cat_dom_sf"/>
</dbReference>
<dbReference type="FunFam" id="3.40.390.10:FF:000012">
    <property type="entry name" value="Protein MtfA"/>
    <property type="match status" value="1"/>
</dbReference>
<sequence length="284" mass="31737">MLFSMLAFLYLARQDSEIVRFCAGVTMFKWPWKTHNDPALGALPWQPGLAQPIFTLLSEEEQQALVHLAQRFLQQKKLVPLGGVQLDELRSVRIALLFCLPVLKLGLEWLDGFHDVLIYPGPFEVDDLWQDEAGLVHSAPAVHAGQSWTQGPVVLNWLDIQDSFDLSGYNLVIHEVAHKLDARGGGYTSGIPVIPLREVALWEKDLRAAMAAIESEVDLVGEQAASIDPYAASDPAECFAVLSEYFFTAPDLLAERFPAMYQHLRHFYQQDPLTRIVALSAQTA</sequence>
<evidence type="ECO:0000313" key="11">
    <source>
        <dbReference type="EMBL" id="VXB63679.1"/>
    </source>
</evidence>
<evidence type="ECO:0000256" key="4">
    <source>
        <dbReference type="ARBA" id="ARBA00022723"/>
    </source>
</evidence>
<evidence type="ECO:0000256" key="9">
    <source>
        <dbReference type="ARBA" id="ARBA00069903"/>
    </source>
</evidence>
<evidence type="ECO:0000256" key="6">
    <source>
        <dbReference type="ARBA" id="ARBA00022833"/>
    </source>
</evidence>
<dbReference type="Proteomes" id="UP000433737">
    <property type="component" value="Unassembled WGS sequence"/>
</dbReference>
<keyword evidence="1" id="KW-0031">Aminopeptidase</keyword>
<evidence type="ECO:0000256" key="7">
    <source>
        <dbReference type="ARBA" id="ARBA00023049"/>
    </source>
</evidence>
<accession>A0AAX3J4V3</accession>
<dbReference type="GO" id="GO:0005829">
    <property type="term" value="C:cytosol"/>
    <property type="evidence" value="ECO:0007669"/>
    <property type="project" value="TreeGrafter"/>
</dbReference>
<proteinExistence type="inferred from homology"/>
<evidence type="ECO:0000256" key="10">
    <source>
        <dbReference type="ARBA" id="ARBA00081573"/>
    </source>
</evidence>
<dbReference type="InterPro" id="IPR057256">
    <property type="entry name" value="MtfA_enterob"/>
</dbReference>
<evidence type="ECO:0000313" key="12">
    <source>
        <dbReference type="Proteomes" id="UP000433737"/>
    </source>
</evidence>
<dbReference type="GO" id="GO:0008237">
    <property type="term" value="F:metallopeptidase activity"/>
    <property type="evidence" value="ECO:0007669"/>
    <property type="project" value="UniProtKB-KW"/>
</dbReference>
<keyword evidence="3" id="KW-0645">Protease</keyword>
<dbReference type="Pfam" id="PF06167">
    <property type="entry name" value="Peptidase_M90"/>
    <property type="match status" value="1"/>
</dbReference>
<dbReference type="InterPro" id="IPR042252">
    <property type="entry name" value="MtfA_N"/>
</dbReference>
<organism evidence="11 12">
    <name type="scientific">Pantoea brenneri</name>
    <dbReference type="NCBI Taxonomy" id="472694"/>
    <lineage>
        <taxon>Bacteria</taxon>
        <taxon>Pseudomonadati</taxon>
        <taxon>Pseudomonadota</taxon>
        <taxon>Gammaproteobacteria</taxon>
        <taxon>Enterobacterales</taxon>
        <taxon>Erwiniaceae</taxon>
        <taxon>Pantoea</taxon>
    </lineage>
</organism>
<dbReference type="GO" id="GO:0004177">
    <property type="term" value="F:aminopeptidase activity"/>
    <property type="evidence" value="ECO:0007669"/>
    <property type="project" value="UniProtKB-KW"/>
</dbReference>
<dbReference type="PANTHER" id="PTHR30164:SF2">
    <property type="entry name" value="PROTEIN MTFA"/>
    <property type="match status" value="1"/>
</dbReference>
<evidence type="ECO:0000256" key="5">
    <source>
        <dbReference type="ARBA" id="ARBA00022801"/>
    </source>
</evidence>
<gene>
    <name evidence="11" type="primary">yeeI</name>
    <name evidence="11" type="ORF">PANT111_160250</name>
</gene>
<dbReference type="CDD" id="cd20169">
    <property type="entry name" value="Peptidase_M90_mtfA"/>
    <property type="match status" value="1"/>
</dbReference>
<dbReference type="Gene3D" id="1.10.472.150">
    <property type="entry name" value="Glucose-regulated metallo-peptidase M90, N-terminal domain"/>
    <property type="match status" value="1"/>
</dbReference>
<dbReference type="InterPro" id="IPR010384">
    <property type="entry name" value="MtfA_fam"/>
</dbReference>
<reference evidence="11 12" key="1">
    <citation type="submission" date="2019-10" db="EMBL/GenBank/DDBJ databases">
        <authorList>
            <person name="Karimi E."/>
        </authorList>
    </citation>
    <scope>NUCLEOTIDE SEQUENCE [LARGE SCALE GENOMIC DNA]</scope>
    <source>
        <strain evidence="11">Pantoea sp. 111</strain>
    </source>
</reference>
<dbReference type="GO" id="GO:0046872">
    <property type="term" value="F:metal ion binding"/>
    <property type="evidence" value="ECO:0007669"/>
    <property type="project" value="UniProtKB-KW"/>
</dbReference>
<evidence type="ECO:0000256" key="1">
    <source>
        <dbReference type="ARBA" id="ARBA00022438"/>
    </source>
</evidence>
<dbReference type="AlphaFoldDB" id="A0AAX3J4V3"/>
<dbReference type="EMBL" id="CABWMH010000008">
    <property type="protein sequence ID" value="VXB63679.1"/>
    <property type="molecule type" value="Genomic_DNA"/>
</dbReference>
<evidence type="ECO:0000256" key="8">
    <source>
        <dbReference type="ARBA" id="ARBA00061259"/>
    </source>
</evidence>
<evidence type="ECO:0000256" key="2">
    <source>
        <dbReference type="ARBA" id="ARBA00022490"/>
    </source>
</evidence>
<dbReference type="GO" id="GO:0006508">
    <property type="term" value="P:proteolysis"/>
    <property type="evidence" value="ECO:0007669"/>
    <property type="project" value="UniProtKB-KW"/>
</dbReference>
<dbReference type="Gene3D" id="3.40.390.10">
    <property type="entry name" value="Collagenase (Catalytic Domain)"/>
    <property type="match status" value="1"/>
</dbReference>
<keyword evidence="7" id="KW-0482">Metalloprotease</keyword>
<comment type="similarity">
    <text evidence="8">Belongs to the MtfA family.</text>
</comment>
<keyword evidence="5" id="KW-0378">Hydrolase</keyword>